<reference evidence="5 6" key="1">
    <citation type="submission" date="2020-03" db="EMBL/GenBank/DDBJ databases">
        <authorList>
            <person name="Wang L."/>
            <person name="He N."/>
            <person name="Li Y."/>
            <person name="Fang Y."/>
            <person name="Zhang F."/>
        </authorList>
    </citation>
    <scope>NUCLEOTIDE SEQUENCE [LARGE SCALE GENOMIC DNA]</scope>
    <source>
        <strain evidence="6">hsmgli-8</strain>
    </source>
</reference>
<feature type="domain" description="Methyltransferase type 11" evidence="4">
    <location>
        <begin position="51"/>
        <end position="139"/>
    </location>
</feature>
<keyword evidence="2 5" id="KW-0489">Methyltransferase</keyword>
<keyword evidence="6" id="KW-1185">Reference proteome</keyword>
<proteinExistence type="inferred from homology"/>
<gene>
    <name evidence="5" type="ORF">HBH25_01860</name>
</gene>
<dbReference type="Pfam" id="PF08241">
    <property type="entry name" value="Methyltransf_11"/>
    <property type="match status" value="1"/>
</dbReference>
<dbReference type="Proteomes" id="UP000746535">
    <property type="component" value="Unassembled WGS sequence"/>
</dbReference>
<evidence type="ECO:0000259" key="4">
    <source>
        <dbReference type="Pfam" id="PF08241"/>
    </source>
</evidence>
<dbReference type="RefSeq" id="WP_168080930.1">
    <property type="nucleotide sequence ID" value="NZ_JAAVJI010000001.1"/>
</dbReference>
<comment type="similarity">
    <text evidence="1">Belongs to the methyltransferase superfamily.</text>
</comment>
<dbReference type="InterPro" id="IPR029063">
    <property type="entry name" value="SAM-dependent_MTases_sf"/>
</dbReference>
<sequence length="264" mass="29511">MKNVAQLLHLPRFPGFGLVSDTYDQGRPGYPPAIKKWLADEMQIKNQTKVLDLGSGTGKFTRLLAELRADVTAVEPEASMRARFERNVPSVPVLDGVAEDLPLASGSMNAVICAQSFHLFASEKAMAEIHRVLKPGGHLGLFWNVRDTRVGWVGELANIVNRYAGEQPRYYDNRWREPLLDGIKRGYAPLREATWQHLHTGSPEDVIVRRIKSISFIAARPEDEKAKIIAEVRELIAHHPELAGKAEVSVPYETHAVRTVKILP</sequence>
<evidence type="ECO:0000256" key="3">
    <source>
        <dbReference type="ARBA" id="ARBA00022679"/>
    </source>
</evidence>
<dbReference type="InterPro" id="IPR013216">
    <property type="entry name" value="Methyltransf_11"/>
</dbReference>
<evidence type="ECO:0000313" key="5">
    <source>
        <dbReference type="EMBL" id="NJO99613.1"/>
    </source>
</evidence>
<dbReference type="PANTHER" id="PTHR44942:SF4">
    <property type="entry name" value="METHYLTRANSFERASE TYPE 11 DOMAIN-CONTAINING PROTEIN"/>
    <property type="match status" value="1"/>
</dbReference>
<organism evidence="5 6">
    <name type="scientific">Pseudomonas quercus</name>
    <dbReference type="NCBI Taxonomy" id="2722792"/>
    <lineage>
        <taxon>Bacteria</taxon>
        <taxon>Pseudomonadati</taxon>
        <taxon>Pseudomonadota</taxon>
        <taxon>Gammaproteobacteria</taxon>
        <taxon>Pseudomonadales</taxon>
        <taxon>Pseudomonadaceae</taxon>
        <taxon>Pseudomonas</taxon>
    </lineage>
</organism>
<dbReference type="CDD" id="cd02440">
    <property type="entry name" value="AdoMet_MTases"/>
    <property type="match status" value="1"/>
</dbReference>
<comment type="caution">
    <text evidence="5">The sequence shown here is derived from an EMBL/GenBank/DDBJ whole genome shotgun (WGS) entry which is preliminary data.</text>
</comment>
<dbReference type="EMBL" id="JAAVJI010000001">
    <property type="protein sequence ID" value="NJO99613.1"/>
    <property type="molecule type" value="Genomic_DNA"/>
</dbReference>
<name>A0ABX0YBG3_9PSED</name>
<dbReference type="GO" id="GO:0032259">
    <property type="term" value="P:methylation"/>
    <property type="evidence" value="ECO:0007669"/>
    <property type="project" value="UniProtKB-KW"/>
</dbReference>
<protein>
    <submittedName>
        <fullName evidence="5">Class I SAM-dependent methyltransferase</fullName>
    </submittedName>
</protein>
<evidence type="ECO:0000256" key="2">
    <source>
        <dbReference type="ARBA" id="ARBA00022603"/>
    </source>
</evidence>
<evidence type="ECO:0000256" key="1">
    <source>
        <dbReference type="ARBA" id="ARBA00008361"/>
    </source>
</evidence>
<dbReference type="PANTHER" id="PTHR44942">
    <property type="entry name" value="METHYLTRANSF_11 DOMAIN-CONTAINING PROTEIN"/>
    <property type="match status" value="1"/>
</dbReference>
<dbReference type="InterPro" id="IPR051052">
    <property type="entry name" value="Diverse_substrate_MTase"/>
</dbReference>
<accession>A0ABX0YBG3</accession>
<evidence type="ECO:0000313" key="6">
    <source>
        <dbReference type="Proteomes" id="UP000746535"/>
    </source>
</evidence>
<dbReference type="Gene3D" id="3.40.50.150">
    <property type="entry name" value="Vaccinia Virus protein VP39"/>
    <property type="match status" value="1"/>
</dbReference>
<dbReference type="GO" id="GO:0008168">
    <property type="term" value="F:methyltransferase activity"/>
    <property type="evidence" value="ECO:0007669"/>
    <property type="project" value="UniProtKB-KW"/>
</dbReference>
<keyword evidence="3" id="KW-0808">Transferase</keyword>
<dbReference type="SUPFAM" id="SSF53335">
    <property type="entry name" value="S-adenosyl-L-methionine-dependent methyltransferases"/>
    <property type="match status" value="1"/>
</dbReference>